<organism evidence="1 2">
    <name type="scientific">Lapillicoccus jejuensis</name>
    <dbReference type="NCBI Taxonomy" id="402171"/>
    <lineage>
        <taxon>Bacteria</taxon>
        <taxon>Bacillati</taxon>
        <taxon>Actinomycetota</taxon>
        <taxon>Actinomycetes</taxon>
        <taxon>Micrococcales</taxon>
        <taxon>Intrasporangiaceae</taxon>
        <taxon>Lapillicoccus</taxon>
    </lineage>
</organism>
<dbReference type="Proteomes" id="UP000317893">
    <property type="component" value="Unassembled WGS sequence"/>
</dbReference>
<gene>
    <name evidence="1" type="ORF">FB458_1097</name>
</gene>
<dbReference type="AlphaFoldDB" id="A0A542DY88"/>
<keyword evidence="2" id="KW-1185">Reference proteome</keyword>
<comment type="caution">
    <text evidence="1">The sequence shown here is derived from an EMBL/GenBank/DDBJ whole genome shotgun (WGS) entry which is preliminary data.</text>
</comment>
<dbReference type="RefSeq" id="WP_141847428.1">
    <property type="nucleotide sequence ID" value="NZ_BAAAPR010000002.1"/>
</dbReference>
<proteinExistence type="predicted"/>
<sequence length="78" mass="7257">MPTTPATTLARRTRLRATATAGGLAVLLGGSLVGHLPAATAAVATTATSAASATGTLGAGLSAVTGTVGAVARTGGQR</sequence>
<evidence type="ECO:0000313" key="2">
    <source>
        <dbReference type="Proteomes" id="UP000317893"/>
    </source>
</evidence>
<dbReference type="PROSITE" id="PS51318">
    <property type="entry name" value="TAT"/>
    <property type="match status" value="1"/>
</dbReference>
<evidence type="ECO:0000313" key="1">
    <source>
        <dbReference type="EMBL" id="TQJ08019.1"/>
    </source>
</evidence>
<dbReference type="EMBL" id="VFMN01000001">
    <property type="protein sequence ID" value="TQJ08019.1"/>
    <property type="molecule type" value="Genomic_DNA"/>
</dbReference>
<accession>A0A542DY88</accession>
<reference evidence="1 2" key="1">
    <citation type="submission" date="2019-06" db="EMBL/GenBank/DDBJ databases">
        <title>Sequencing the genomes of 1000 actinobacteria strains.</title>
        <authorList>
            <person name="Klenk H.-P."/>
        </authorList>
    </citation>
    <scope>NUCLEOTIDE SEQUENCE [LARGE SCALE GENOMIC DNA]</scope>
    <source>
        <strain evidence="1 2">DSM 18607</strain>
    </source>
</reference>
<protein>
    <submittedName>
        <fullName evidence="1">Uncharacterized protein</fullName>
    </submittedName>
</protein>
<dbReference type="InterPro" id="IPR006311">
    <property type="entry name" value="TAT_signal"/>
</dbReference>
<name>A0A542DY88_9MICO</name>